<keyword evidence="3" id="KW-1185">Reference proteome</keyword>
<dbReference type="InterPro" id="IPR000195">
    <property type="entry name" value="Rab-GAP-TBC_dom"/>
</dbReference>
<organism evidence="2 3">
    <name type="scientific">Tritrichomonas foetus</name>
    <dbReference type="NCBI Taxonomy" id="1144522"/>
    <lineage>
        <taxon>Eukaryota</taxon>
        <taxon>Metamonada</taxon>
        <taxon>Parabasalia</taxon>
        <taxon>Tritrichomonadida</taxon>
        <taxon>Tritrichomonadidae</taxon>
        <taxon>Tritrichomonas</taxon>
    </lineage>
</organism>
<dbReference type="SUPFAM" id="SSF47923">
    <property type="entry name" value="Ypt/Rab-GAP domain of gyp1p"/>
    <property type="match status" value="2"/>
</dbReference>
<dbReference type="AlphaFoldDB" id="A0A1J4K7C4"/>
<accession>A0A1J4K7C4</accession>
<sequence length="317" mass="37345">MPQRGKLNEIWYRFIESSGGIDKMDIQSDEFKKMVRKGIGSNYRTPVWIKITSLDRYMEKRSGMYEKLKLMHESIPSQTKRIIDCDIIRTWPKHPGFTSEQLKNVLYSFHVAHPEIGYTQGLNFFAAIFVLYLGEESGFWMLCNLIENYFPHDYFCNQLKDFQIDLRMIEIIIKERIPDVAKHAEELHHEWMLPASGWLLTLFTNSFPMATVMRIWDCFLLEGSKVIYRVCIAFIRLHHDILLEQQDKIAFTRMVYMLQSEMIDDEKLIDLAFKLKAFSKNHIIELREMARNSIGNDTNFKTTASAVTQKLFGLLNM</sequence>
<dbReference type="GO" id="GO:0031267">
    <property type="term" value="F:small GTPase binding"/>
    <property type="evidence" value="ECO:0007669"/>
    <property type="project" value="TreeGrafter"/>
</dbReference>
<comment type="caution">
    <text evidence="2">The sequence shown here is derived from an EMBL/GenBank/DDBJ whole genome shotgun (WGS) entry which is preliminary data.</text>
</comment>
<evidence type="ECO:0000313" key="2">
    <source>
        <dbReference type="EMBL" id="OHT05598.1"/>
    </source>
</evidence>
<dbReference type="InterPro" id="IPR035969">
    <property type="entry name" value="Rab-GAP_TBC_sf"/>
</dbReference>
<protein>
    <submittedName>
        <fullName evidence="2">TBC domain containing protein</fullName>
    </submittedName>
</protein>
<reference evidence="2" key="1">
    <citation type="submission" date="2016-10" db="EMBL/GenBank/DDBJ databases">
        <authorList>
            <person name="Benchimol M."/>
            <person name="Almeida L.G."/>
            <person name="Vasconcelos A.T."/>
            <person name="Perreira-Neves A."/>
            <person name="Rosa I.A."/>
            <person name="Tasca T."/>
            <person name="Bogo M.R."/>
            <person name="de Souza W."/>
        </authorList>
    </citation>
    <scope>NUCLEOTIDE SEQUENCE [LARGE SCALE GENOMIC DNA]</scope>
    <source>
        <strain evidence="2">K</strain>
    </source>
</reference>
<dbReference type="RefSeq" id="XP_068358734.1">
    <property type="nucleotide sequence ID" value="XM_068505046.1"/>
</dbReference>
<dbReference type="PANTHER" id="PTHR47219:SF20">
    <property type="entry name" value="TBC1 DOMAIN FAMILY MEMBER 2B"/>
    <property type="match status" value="1"/>
</dbReference>
<dbReference type="Proteomes" id="UP000179807">
    <property type="component" value="Unassembled WGS sequence"/>
</dbReference>
<dbReference type="PROSITE" id="PS50086">
    <property type="entry name" value="TBC_RABGAP"/>
    <property type="match status" value="1"/>
</dbReference>
<dbReference type="GO" id="GO:0005096">
    <property type="term" value="F:GTPase activator activity"/>
    <property type="evidence" value="ECO:0007669"/>
    <property type="project" value="TreeGrafter"/>
</dbReference>
<dbReference type="VEuPathDB" id="TrichDB:TRFO_26603"/>
<gene>
    <name evidence="2" type="ORF">TRFO_26603</name>
</gene>
<evidence type="ECO:0000313" key="3">
    <source>
        <dbReference type="Proteomes" id="UP000179807"/>
    </source>
</evidence>
<dbReference type="EMBL" id="MLAK01000752">
    <property type="protein sequence ID" value="OHT05598.1"/>
    <property type="molecule type" value="Genomic_DNA"/>
</dbReference>
<dbReference type="InterPro" id="IPR050302">
    <property type="entry name" value="Rab_GAP_TBC_domain"/>
</dbReference>
<name>A0A1J4K7C4_9EUKA</name>
<dbReference type="Gene3D" id="1.10.8.270">
    <property type="entry name" value="putative rabgap domain of human tbc1 domain family member 14 like domains"/>
    <property type="match status" value="1"/>
</dbReference>
<proteinExistence type="predicted"/>
<dbReference type="PANTHER" id="PTHR47219">
    <property type="entry name" value="RAB GTPASE-ACTIVATING PROTEIN 1-LIKE"/>
    <property type="match status" value="1"/>
</dbReference>
<dbReference type="Pfam" id="PF00566">
    <property type="entry name" value="RabGAP-TBC"/>
    <property type="match status" value="1"/>
</dbReference>
<dbReference type="GeneID" id="94839750"/>
<evidence type="ECO:0000259" key="1">
    <source>
        <dbReference type="PROSITE" id="PS50086"/>
    </source>
</evidence>
<dbReference type="Gene3D" id="1.10.472.80">
    <property type="entry name" value="Ypt/Rab-GAP domain of gyp1p, domain 3"/>
    <property type="match status" value="1"/>
</dbReference>
<dbReference type="OrthoDB" id="294251at2759"/>
<dbReference type="SMART" id="SM00164">
    <property type="entry name" value="TBC"/>
    <property type="match status" value="1"/>
</dbReference>
<feature type="domain" description="Rab-GAP TBC" evidence="1">
    <location>
        <begin position="38"/>
        <end position="223"/>
    </location>
</feature>